<evidence type="ECO:0000256" key="2">
    <source>
        <dbReference type="ARBA" id="ARBA00012438"/>
    </source>
</evidence>
<dbReference type="SMART" id="SM00086">
    <property type="entry name" value="PAC"/>
    <property type="match status" value="2"/>
</dbReference>
<dbReference type="CDD" id="cd00082">
    <property type="entry name" value="HisKA"/>
    <property type="match status" value="1"/>
</dbReference>
<dbReference type="Gene3D" id="3.40.50.2300">
    <property type="match status" value="1"/>
</dbReference>
<dbReference type="PANTHER" id="PTHR43065:SF49">
    <property type="entry name" value="HISTIDINE KINASE"/>
    <property type="match status" value="1"/>
</dbReference>
<evidence type="ECO:0000259" key="6">
    <source>
        <dbReference type="PROSITE" id="PS50110"/>
    </source>
</evidence>
<dbReference type="Pfam" id="PF00072">
    <property type="entry name" value="Response_reg"/>
    <property type="match status" value="1"/>
</dbReference>
<feature type="modified residue" description="4-aspartylphosphate" evidence="4">
    <location>
        <position position="569"/>
    </location>
</feature>
<organism evidence="9 10">
    <name type="scientific">Phyllobacterium trifolii</name>
    <dbReference type="NCBI Taxonomy" id="300193"/>
    <lineage>
        <taxon>Bacteria</taxon>
        <taxon>Pseudomonadati</taxon>
        <taxon>Pseudomonadota</taxon>
        <taxon>Alphaproteobacteria</taxon>
        <taxon>Hyphomicrobiales</taxon>
        <taxon>Phyllobacteriaceae</taxon>
        <taxon>Phyllobacterium</taxon>
    </lineage>
</organism>
<dbReference type="Pfam" id="PF02518">
    <property type="entry name" value="HATPase_c"/>
    <property type="match status" value="1"/>
</dbReference>
<dbReference type="SUPFAM" id="SSF55874">
    <property type="entry name" value="ATPase domain of HSP90 chaperone/DNA topoisomerase II/histidine kinase"/>
    <property type="match status" value="1"/>
</dbReference>
<evidence type="ECO:0000259" key="8">
    <source>
        <dbReference type="PROSITE" id="PS50113"/>
    </source>
</evidence>
<dbReference type="PROSITE" id="PS50110">
    <property type="entry name" value="RESPONSE_REGULATORY"/>
    <property type="match status" value="1"/>
</dbReference>
<dbReference type="InterPro" id="IPR000700">
    <property type="entry name" value="PAS-assoc_C"/>
</dbReference>
<reference evidence="9 10" key="1">
    <citation type="submission" date="2020-08" db="EMBL/GenBank/DDBJ databases">
        <title>Genomic Encyclopedia of Type Strains, Phase III (KMG-III): the genomes of soil and plant-associated and newly described type strains.</title>
        <authorList>
            <person name="Whitman W."/>
        </authorList>
    </citation>
    <scope>NUCLEOTIDE SEQUENCE [LARGE SCALE GENOMIC DNA]</scope>
    <source>
        <strain evidence="9 10">CECT 7015</strain>
    </source>
</reference>
<dbReference type="SMART" id="SM00091">
    <property type="entry name" value="PAS"/>
    <property type="match status" value="2"/>
</dbReference>
<feature type="domain" description="Response regulatory" evidence="6">
    <location>
        <begin position="519"/>
        <end position="630"/>
    </location>
</feature>
<dbReference type="Proteomes" id="UP000554520">
    <property type="component" value="Unassembled WGS sequence"/>
</dbReference>
<dbReference type="Gene3D" id="3.30.565.10">
    <property type="entry name" value="Histidine kinase-like ATPase, C-terminal domain"/>
    <property type="match status" value="1"/>
</dbReference>
<dbReference type="InterPro" id="IPR005467">
    <property type="entry name" value="His_kinase_dom"/>
</dbReference>
<dbReference type="InterPro" id="IPR001610">
    <property type="entry name" value="PAC"/>
</dbReference>
<dbReference type="InterPro" id="IPR036097">
    <property type="entry name" value="HisK_dim/P_sf"/>
</dbReference>
<dbReference type="RefSeq" id="WP_183661978.1">
    <property type="nucleotide sequence ID" value="NZ_JACHXN010000007.1"/>
</dbReference>
<dbReference type="CDD" id="cd00130">
    <property type="entry name" value="PAS"/>
    <property type="match status" value="2"/>
</dbReference>
<dbReference type="InterPro" id="IPR004358">
    <property type="entry name" value="Sig_transdc_His_kin-like_C"/>
</dbReference>
<proteinExistence type="predicted"/>
<comment type="caution">
    <text evidence="9">The sequence shown here is derived from an EMBL/GenBank/DDBJ whole genome shotgun (WGS) entry which is preliminary data.</text>
</comment>
<feature type="domain" description="PAC" evidence="8">
    <location>
        <begin position="76"/>
        <end position="128"/>
    </location>
</feature>
<dbReference type="EMBL" id="JACHXN010000007">
    <property type="protein sequence ID" value="MBB3146103.1"/>
    <property type="molecule type" value="Genomic_DNA"/>
</dbReference>
<dbReference type="NCBIfam" id="TIGR00229">
    <property type="entry name" value="sensory_box"/>
    <property type="match status" value="2"/>
</dbReference>
<evidence type="ECO:0000313" key="9">
    <source>
        <dbReference type="EMBL" id="MBB3146103.1"/>
    </source>
</evidence>
<dbReference type="EC" id="2.7.13.3" evidence="2"/>
<dbReference type="InterPro" id="IPR001789">
    <property type="entry name" value="Sig_transdc_resp-reg_receiver"/>
</dbReference>
<dbReference type="InterPro" id="IPR036890">
    <property type="entry name" value="HATPase_C_sf"/>
</dbReference>
<comment type="catalytic activity">
    <reaction evidence="1">
        <text>ATP + protein L-histidine = ADP + protein N-phospho-L-histidine.</text>
        <dbReference type="EC" id="2.7.13.3"/>
    </reaction>
</comment>
<dbReference type="PANTHER" id="PTHR43065">
    <property type="entry name" value="SENSOR HISTIDINE KINASE"/>
    <property type="match status" value="1"/>
</dbReference>
<dbReference type="InterPro" id="IPR011006">
    <property type="entry name" value="CheY-like_superfamily"/>
</dbReference>
<dbReference type="Pfam" id="PF13426">
    <property type="entry name" value="PAS_9"/>
    <property type="match status" value="2"/>
</dbReference>
<sequence>MQRNERLLLGAVTDYAICMLDASGTVTSWNPGAQRLKGYRAEEIIGEHFSRFYSEEDEHSGLPAIALKGAALDGRFEDEGWRMKKDGSRFWAHVVVDPICSLSGEVVGYANVTRDLTEHKAPDEALRWSEEQFKILVQGVTDYAIYMLDRKGNVTTWNTGAQRIKGYDPSEIIGQHFSRFYTQEDLDRDLPNKALETAAEQGRFEKEGWRVRKDGTRFWASIIIDAVRNENGELVGFAKVTRDVTERNRNQQELARAREALFQSQKMETIGQLTGGVAHDFNNLLMAIIGSLELVRKRLPDDPKTLALLDNAMQGAQRGATLTKRMLAFARRQKLHLEPVDVPALVRGMADLLERSLGSTVVVETLFPLSLAKVQTDPNQLELALLNLAVNARDAMPNGGTISIAARGAKVTDTNSELSPGDYICLSVHDEGEGMDAETLGRAVEPFFTTKGVGKGTGLGLSMVHGIMKQSDGQLVLQSEIGKGTSAELWLPVISEPMKTAAEDVSTPQKDHGALQSLTILAVDDDALVLMNTVAMLEELGHTVIEAGSGRRALELLRSHSSIDLVLTDQAMPNMTGTQLIREIQAGWPDMPVILATGYSELPDGTGKDISLLSKPFMQSELSQKVSEVMLQSS</sequence>
<dbReference type="PROSITE" id="PS50113">
    <property type="entry name" value="PAC"/>
    <property type="match status" value="2"/>
</dbReference>
<keyword evidence="10" id="KW-1185">Reference proteome</keyword>
<dbReference type="AlphaFoldDB" id="A0A839U855"/>
<dbReference type="Gene3D" id="3.30.450.20">
    <property type="entry name" value="PAS domain"/>
    <property type="match status" value="2"/>
</dbReference>
<feature type="domain" description="PAC" evidence="8">
    <location>
        <begin position="204"/>
        <end position="256"/>
    </location>
</feature>
<evidence type="ECO:0000256" key="3">
    <source>
        <dbReference type="ARBA" id="ARBA00022553"/>
    </source>
</evidence>
<dbReference type="InterPro" id="IPR003594">
    <property type="entry name" value="HATPase_dom"/>
</dbReference>
<gene>
    <name evidence="9" type="ORF">FHS21_002518</name>
</gene>
<dbReference type="SUPFAM" id="SSF55785">
    <property type="entry name" value="PYP-like sensor domain (PAS domain)"/>
    <property type="match status" value="2"/>
</dbReference>
<dbReference type="GO" id="GO:0000155">
    <property type="term" value="F:phosphorelay sensor kinase activity"/>
    <property type="evidence" value="ECO:0007669"/>
    <property type="project" value="InterPro"/>
</dbReference>
<dbReference type="SMART" id="SM00388">
    <property type="entry name" value="HisKA"/>
    <property type="match status" value="1"/>
</dbReference>
<evidence type="ECO:0000259" key="5">
    <source>
        <dbReference type="PROSITE" id="PS50109"/>
    </source>
</evidence>
<feature type="domain" description="PAS" evidence="7">
    <location>
        <begin position="129"/>
        <end position="202"/>
    </location>
</feature>
<dbReference type="PROSITE" id="PS50112">
    <property type="entry name" value="PAS"/>
    <property type="match status" value="2"/>
</dbReference>
<name>A0A839U855_9HYPH</name>
<evidence type="ECO:0000256" key="1">
    <source>
        <dbReference type="ARBA" id="ARBA00000085"/>
    </source>
</evidence>
<evidence type="ECO:0000256" key="4">
    <source>
        <dbReference type="PROSITE-ProRule" id="PRU00169"/>
    </source>
</evidence>
<dbReference type="SUPFAM" id="SSF52172">
    <property type="entry name" value="CheY-like"/>
    <property type="match status" value="1"/>
</dbReference>
<dbReference type="Pfam" id="PF00512">
    <property type="entry name" value="HisKA"/>
    <property type="match status" value="1"/>
</dbReference>
<dbReference type="Gene3D" id="1.10.287.130">
    <property type="match status" value="1"/>
</dbReference>
<feature type="domain" description="Histidine kinase" evidence="5">
    <location>
        <begin position="276"/>
        <end position="495"/>
    </location>
</feature>
<dbReference type="InterPro" id="IPR035965">
    <property type="entry name" value="PAS-like_dom_sf"/>
</dbReference>
<accession>A0A839U855</accession>
<evidence type="ECO:0000259" key="7">
    <source>
        <dbReference type="PROSITE" id="PS50112"/>
    </source>
</evidence>
<feature type="domain" description="PAS" evidence="7">
    <location>
        <begin position="17"/>
        <end position="57"/>
    </location>
</feature>
<protein>
    <recommendedName>
        <fullName evidence="2">histidine kinase</fullName>
        <ecNumber evidence="2">2.7.13.3</ecNumber>
    </recommendedName>
</protein>
<dbReference type="SMART" id="SM00448">
    <property type="entry name" value="REC"/>
    <property type="match status" value="1"/>
</dbReference>
<keyword evidence="3 4" id="KW-0597">Phosphoprotein</keyword>
<dbReference type="InterPro" id="IPR000014">
    <property type="entry name" value="PAS"/>
</dbReference>
<evidence type="ECO:0000313" key="10">
    <source>
        <dbReference type="Proteomes" id="UP000554520"/>
    </source>
</evidence>
<dbReference type="PROSITE" id="PS50109">
    <property type="entry name" value="HIS_KIN"/>
    <property type="match status" value="1"/>
</dbReference>
<dbReference type="SMART" id="SM00387">
    <property type="entry name" value="HATPase_c"/>
    <property type="match status" value="1"/>
</dbReference>
<dbReference type="InterPro" id="IPR003661">
    <property type="entry name" value="HisK_dim/P_dom"/>
</dbReference>
<dbReference type="PRINTS" id="PR00344">
    <property type="entry name" value="BCTRLSENSOR"/>
</dbReference>
<dbReference type="SUPFAM" id="SSF47384">
    <property type="entry name" value="Homodimeric domain of signal transducing histidine kinase"/>
    <property type="match status" value="1"/>
</dbReference>